<proteinExistence type="predicted"/>
<evidence type="ECO:0000313" key="1">
    <source>
        <dbReference type="EMBL" id="MBD1395255.1"/>
    </source>
</evidence>
<organism evidence="1 2">
    <name type="scientific">Mucilaginibacter glaciei</name>
    <dbReference type="NCBI Taxonomy" id="2772109"/>
    <lineage>
        <taxon>Bacteria</taxon>
        <taxon>Pseudomonadati</taxon>
        <taxon>Bacteroidota</taxon>
        <taxon>Sphingobacteriia</taxon>
        <taxon>Sphingobacteriales</taxon>
        <taxon>Sphingobacteriaceae</taxon>
        <taxon>Mucilaginibacter</taxon>
    </lineage>
</organism>
<name>A0A926NV42_9SPHI</name>
<dbReference type="AlphaFoldDB" id="A0A926NV42"/>
<reference evidence="1" key="1">
    <citation type="submission" date="2020-09" db="EMBL/GenBank/DDBJ databases">
        <title>Novel species of Mucilaginibacter isolated from a glacier on the Tibetan Plateau.</title>
        <authorList>
            <person name="Liu Q."/>
            <person name="Xin Y.-H."/>
        </authorList>
    </citation>
    <scope>NUCLEOTIDE SEQUENCE</scope>
    <source>
        <strain evidence="1">ZB1P21</strain>
    </source>
</reference>
<accession>A0A926NV42</accession>
<dbReference type="SUPFAM" id="SSF56801">
    <property type="entry name" value="Acetyl-CoA synthetase-like"/>
    <property type="match status" value="1"/>
</dbReference>
<dbReference type="EMBL" id="JACWMX010000010">
    <property type="protein sequence ID" value="MBD1395255.1"/>
    <property type="molecule type" value="Genomic_DNA"/>
</dbReference>
<protein>
    <submittedName>
        <fullName evidence="1">Uncharacterized protein</fullName>
    </submittedName>
</protein>
<dbReference type="RefSeq" id="WP_191165702.1">
    <property type="nucleotide sequence ID" value="NZ_JACWMX010000010.1"/>
</dbReference>
<gene>
    <name evidence="1" type="ORF">IDJ76_19280</name>
</gene>
<keyword evidence="2" id="KW-1185">Reference proteome</keyword>
<dbReference type="Gene3D" id="3.40.50.12780">
    <property type="entry name" value="N-terminal domain of ligase-like"/>
    <property type="match status" value="1"/>
</dbReference>
<comment type="caution">
    <text evidence="1">The sequence shown here is derived from an EMBL/GenBank/DDBJ whole genome shotgun (WGS) entry which is preliminary data.</text>
</comment>
<sequence>MWTRVNIKQIIIDLSLKVTGQPFTGDSSFYQLTDADWKDTLGLDSIELMGLAAAVNSFFNIFEIYNPPYLLSSTRIDDWVDMIYKVRQVNDEALIFHTSGTSGTAKITRHPLAYLEREIAFLGTLFSDATCIVPYVASNSIYGFLFTVGLPRLLNIPVVYPSQVNWQQMPPQALIVATPFNWQFLLNTLPGAQMNCLGVSAAAPLYDILYQDILSKGISLTELYGSTETSGIGFRTHWEQPFTLLPFWEFTAGNNVADRDGRAEFELMDEIDQLGPGKFKVTGRRDKQVKVAGKLVDMEAVTAQIKKMPNIAGCRLSAKALGNDVIIQAELALVDDGEQQRAEIKKLIRTSLPAHEKPRDLYFS</sequence>
<dbReference type="Proteomes" id="UP000619078">
    <property type="component" value="Unassembled WGS sequence"/>
</dbReference>
<dbReference type="InterPro" id="IPR042099">
    <property type="entry name" value="ANL_N_sf"/>
</dbReference>
<evidence type="ECO:0000313" key="2">
    <source>
        <dbReference type="Proteomes" id="UP000619078"/>
    </source>
</evidence>